<protein>
    <submittedName>
        <fullName evidence="2">Transglutaminase-like cysteine peptidase</fullName>
    </submittedName>
</protein>
<organism evidence="2 3">
    <name type="scientific">Sulfitobacter sediminis</name>
    <dbReference type="NCBI Taxonomy" id="3234186"/>
    <lineage>
        <taxon>Bacteria</taxon>
        <taxon>Pseudomonadati</taxon>
        <taxon>Pseudomonadota</taxon>
        <taxon>Alphaproteobacteria</taxon>
        <taxon>Rhodobacterales</taxon>
        <taxon>Roseobacteraceae</taxon>
        <taxon>Sulfitobacter</taxon>
    </lineage>
</organism>
<reference evidence="2 3" key="1">
    <citation type="submission" date="2024-07" db="EMBL/GenBank/DDBJ databases">
        <title>Marimonas sp.nov., isolated from tidal-flat sediment.</title>
        <authorList>
            <person name="Jayan J.N."/>
            <person name="Lee S.S."/>
        </authorList>
    </citation>
    <scope>NUCLEOTIDE SEQUENCE [LARGE SCALE GENOMIC DNA]</scope>
    <source>
        <strain evidence="2 3">MJW-29</strain>
    </source>
</reference>
<accession>A0ABV3RT50</accession>
<dbReference type="InterPro" id="IPR010319">
    <property type="entry name" value="Transglutaminase-like_Cys_pept"/>
</dbReference>
<dbReference type="PANTHER" id="PTHR39327">
    <property type="match status" value="1"/>
</dbReference>
<keyword evidence="3" id="KW-1185">Reference proteome</keyword>
<name>A0ABV3RT50_9RHOB</name>
<comment type="caution">
    <text evidence="2">The sequence shown here is derived from an EMBL/GenBank/DDBJ whole genome shotgun (WGS) entry which is preliminary data.</text>
</comment>
<keyword evidence="1" id="KW-1133">Transmembrane helix</keyword>
<dbReference type="Proteomes" id="UP001556098">
    <property type="component" value="Unassembled WGS sequence"/>
</dbReference>
<evidence type="ECO:0000313" key="2">
    <source>
        <dbReference type="EMBL" id="MEW9922178.1"/>
    </source>
</evidence>
<proteinExistence type="predicted"/>
<evidence type="ECO:0000256" key="1">
    <source>
        <dbReference type="SAM" id="Phobius"/>
    </source>
</evidence>
<dbReference type="Gene3D" id="3.10.620.30">
    <property type="match status" value="1"/>
</dbReference>
<dbReference type="RefSeq" id="WP_367879874.1">
    <property type="nucleotide sequence ID" value="NZ_JBFNXX010000034.1"/>
</dbReference>
<feature type="transmembrane region" description="Helical" evidence="1">
    <location>
        <begin position="70"/>
        <end position="92"/>
    </location>
</feature>
<sequence>MIMIRSWSPLRLTLWRATSEKTFPLARNRPNFAEVPKQAWGRSKYVLTAREQSDGQQETMRRILQITKRYGSVFSSYAALLAFIFCANLSLISAASAKSFLTARNFTAPPVGATGLCSTYPWACSAKSHGNALAFSDLRRVNRAINQRIFQINDDEQYGIPEKWTLPSRRGGDCEDIALLKKYELIRRGVAPNKLLLATTLDKKLRPHAVLVFRSDHGDLVLDNAHNKILAWADTGYTFLRMQDPRNPRRWQALLRGGVAEARAGLKRSRRMAQVSQFTGARSQISPYKNGPAIDR</sequence>
<dbReference type="Pfam" id="PF06035">
    <property type="entry name" value="Peptidase_C93"/>
    <property type="match status" value="1"/>
</dbReference>
<evidence type="ECO:0000313" key="3">
    <source>
        <dbReference type="Proteomes" id="UP001556098"/>
    </source>
</evidence>
<keyword evidence="1" id="KW-0812">Transmembrane</keyword>
<dbReference type="PANTHER" id="PTHR39327:SF1">
    <property type="entry name" value="BLR5470 PROTEIN"/>
    <property type="match status" value="1"/>
</dbReference>
<gene>
    <name evidence="2" type="ORF">AB2B41_21450</name>
</gene>
<dbReference type="EMBL" id="JBFNXX010000034">
    <property type="protein sequence ID" value="MEW9922178.1"/>
    <property type="molecule type" value="Genomic_DNA"/>
</dbReference>
<keyword evidence="1" id="KW-0472">Membrane</keyword>